<gene>
    <name evidence="3" type="ORF">PCAR00345_LOCUS26503</name>
</gene>
<dbReference type="InterPro" id="IPR004147">
    <property type="entry name" value="ABC1_dom"/>
</dbReference>
<protein>
    <recommendedName>
        <fullName evidence="2">Protein kinase domain-containing protein</fullName>
    </recommendedName>
</protein>
<dbReference type="Pfam" id="PF03109">
    <property type="entry name" value="ABC1"/>
    <property type="match status" value="1"/>
</dbReference>
<dbReference type="PANTHER" id="PTHR10566">
    <property type="entry name" value="CHAPERONE-ACTIVITY OF BC1 COMPLEX CABC1 -RELATED"/>
    <property type="match status" value="1"/>
</dbReference>
<proteinExistence type="inferred from homology"/>
<dbReference type="InterPro" id="IPR000719">
    <property type="entry name" value="Prot_kinase_dom"/>
</dbReference>
<dbReference type="CDD" id="cd05121">
    <property type="entry name" value="ABC1_ADCK3-like"/>
    <property type="match status" value="1"/>
</dbReference>
<accession>A0A7S4BQV4</accession>
<dbReference type="GO" id="GO:0004672">
    <property type="term" value="F:protein kinase activity"/>
    <property type="evidence" value="ECO:0007669"/>
    <property type="project" value="InterPro"/>
</dbReference>
<organism evidence="3">
    <name type="scientific">Chrysotila carterae</name>
    <name type="common">Marine alga</name>
    <name type="synonym">Syracosphaera carterae</name>
    <dbReference type="NCBI Taxonomy" id="13221"/>
    <lineage>
        <taxon>Eukaryota</taxon>
        <taxon>Haptista</taxon>
        <taxon>Haptophyta</taxon>
        <taxon>Prymnesiophyceae</taxon>
        <taxon>Isochrysidales</taxon>
        <taxon>Isochrysidaceae</taxon>
        <taxon>Chrysotila</taxon>
    </lineage>
</organism>
<dbReference type="InterPro" id="IPR011009">
    <property type="entry name" value="Kinase-like_dom_sf"/>
</dbReference>
<feature type="domain" description="Protein kinase" evidence="2">
    <location>
        <begin position="250"/>
        <end position="579"/>
    </location>
</feature>
<comment type="similarity">
    <text evidence="1">Belongs to the protein kinase superfamily. ADCK protein kinase family.</text>
</comment>
<reference evidence="3" key="1">
    <citation type="submission" date="2021-01" db="EMBL/GenBank/DDBJ databases">
        <authorList>
            <person name="Corre E."/>
            <person name="Pelletier E."/>
            <person name="Niang G."/>
            <person name="Scheremetjew M."/>
            <person name="Finn R."/>
            <person name="Kale V."/>
            <person name="Holt S."/>
            <person name="Cochrane G."/>
            <person name="Meng A."/>
            <person name="Brown T."/>
            <person name="Cohen L."/>
        </authorList>
    </citation>
    <scope>NUCLEOTIDE SEQUENCE</scope>
    <source>
        <strain evidence="3">CCMP645</strain>
    </source>
</reference>
<evidence type="ECO:0000259" key="2">
    <source>
        <dbReference type="PROSITE" id="PS50011"/>
    </source>
</evidence>
<dbReference type="PANTHER" id="PTHR10566:SF118">
    <property type="entry name" value="PROTEIN KINASE DOMAIN-CONTAINING PROTEIN"/>
    <property type="match status" value="1"/>
</dbReference>
<dbReference type="GO" id="GO:0005524">
    <property type="term" value="F:ATP binding"/>
    <property type="evidence" value="ECO:0007669"/>
    <property type="project" value="InterPro"/>
</dbReference>
<evidence type="ECO:0000313" key="3">
    <source>
        <dbReference type="EMBL" id="CAE0773891.1"/>
    </source>
</evidence>
<sequence>MEASVDPSALNALLEQIAARFAEFSHISSEGSALQPMLMLGSETDASSFGWDQLMSSLPAEVQDAILQSAASLSAAGSTVDWTSAGIISGAALAGALSYSDSAQADQKKPLPAESTPYPTGRYDPEAAAEYFRARPLRVAQRVAFCARPVSWYLACLLVDWLRGEETLRANMRARAEQLVEALNELGPTCIKVGQALSIRADLIPLPYIEALAGLQDNVPAFPNVQARQLIAEELQLSDSTGGVDRLFRSLSSTPVAAASLGQVYRGVLKDGREVAVKVQRPDVLEPISLDLYLLRSLAKPFKESRNLNTDIVGLVDDWGRGFVDELDYTREAANSESFLRSIAKTPLASVVTAPEVVGELSTKRVLTTLWVNGARLELSAEDDVARLCGVALNAYLTMLLETGLLHCDPHPGNLLRTADGRLCILDWGLVTTLEPELQLRFLEHVAHLTAKDYAAVPADLVALGFVPANMEEAATSEGVVEALTDVYSQWAGGGGASKIDVSEVTGKLQALTEEKGNFFQIPPYFAYVLRAFSVLEGIALMNDPDYSVLNACLPYISQRVLSDPSPRSTNALRSFVYTNAPTAARAHRIGDAPPHRAPQVIDSKRFLRLFDGLQSFAASSGGLDADKEQQLETLAVQIVDLLFSAKGSPVQDLLLFEAARLIDATVRDSLHRALSAPPPPLRRVLLPALDPFGLLRASSPLLRKYDEDEAVLTAARELLQPLSEALQRELAHVRERGVSASMLLADEESVNGKLPRLVAAELWRRRAEIPVVSARLSARVLMRGIDRVDAVAAAEVEADREIQANGDALGPSPLTQFAVALARWNLVTLSSGLVALSPLTSSNSSALVEAER</sequence>
<dbReference type="AlphaFoldDB" id="A0A7S4BQV4"/>
<dbReference type="InterPro" id="IPR050154">
    <property type="entry name" value="UbiB_kinase"/>
</dbReference>
<evidence type="ECO:0000256" key="1">
    <source>
        <dbReference type="ARBA" id="ARBA00009670"/>
    </source>
</evidence>
<dbReference type="SUPFAM" id="SSF56112">
    <property type="entry name" value="Protein kinase-like (PK-like)"/>
    <property type="match status" value="1"/>
</dbReference>
<dbReference type="EMBL" id="HBIZ01041491">
    <property type="protein sequence ID" value="CAE0773891.1"/>
    <property type="molecule type" value="Transcribed_RNA"/>
</dbReference>
<name>A0A7S4BQV4_CHRCT</name>
<dbReference type="PROSITE" id="PS50011">
    <property type="entry name" value="PROTEIN_KINASE_DOM"/>
    <property type="match status" value="1"/>
</dbReference>